<dbReference type="RefSeq" id="WP_246145833.1">
    <property type="nucleotide sequence ID" value="NZ_CP036525.1"/>
</dbReference>
<dbReference type="PANTHER" id="PTHR24220">
    <property type="entry name" value="IMPORT ATP-BINDING PROTEIN"/>
    <property type="match status" value="1"/>
</dbReference>
<dbReference type="GO" id="GO:0005886">
    <property type="term" value="C:plasma membrane"/>
    <property type="evidence" value="ECO:0007669"/>
    <property type="project" value="TreeGrafter"/>
</dbReference>
<keyword evidence="3 7" id="KW-0067">ATP-binding</keyword>
<gene>
    <name evidence="7" type="primary">ytrE_2</name>
    <name evidence="7" type="ORF">K227x_33860</name>
</gene>
<dbReference type="GO" id="GO:0005524">
    <property type="term" value="F:ATP binding"/>
    <property type="evidence" value="ECO:0007669"/>
    <property type="project" value="UniProtKB-KW"/>
</dbReference>
<dbReference type="InterPro" id="IPR003593">
    <property type="entry name" value="AAA+_ATPase"/>
</dbReference>
<keyword evidence="2" id="KW-0547">Nucleotide-binding</keyword>
<dbReference type="AlphaFoldDB" id="A0A517ND53"/>
<feature type="domain" description="ABC transporter" evidence="6">
    <location>
        <begin position="4"/>
        <end position="241"/>
    </location>
</feature>
<dbReference type="KEGG" id="rlc:K227x_33860"/>
<dbReference type="InterPro" id="IPR003439">
    <property type="entry name" value="ABC_transporter-like_ATP-bd"/>
</dbReference>
<dbReference type="Pfam" id="PF00005">
    <property type="entry name" value="ABC_tran"/>
    <property type="match status" value="1"/>
</dbReference>
<dbReference type="EMBL" id="CP036525">
    <property type="protein sequence ID" value="QDT04988.1"/>
    <property type="molecule type" value="Genomic_DNA"/>
</dbReference>
<dbReference type="InterPro" id="IPR027417">
    <property type="entry name" value="P-loop_NTPase"/>
</dbReference>
<dbReference type="PROSITE" id="PS50893">
    <property type="entry name" value="ABC_TRANSPORTER_2"/>
    <property type="match status" value="1"/>
</dbReference>
<dbReference type="Gene3D" id="3.40.50.300">
    <property type="entry name" value="P-loop containing nucleotide triphosphate hydrolases"/>
    <property type="match status" value="1"/>
</dbReference>
<keyword evidence="1" id="KW-0813">Transport</keyword>
<evidence type="ECO:0000313" key="7">
    <source>
        <dbReference type="EMBL" id="QDT04988.1"/>
    </source>
</evidence>
<dbReference type="PANTHER" id="PTHR24220:SF452">
    <property type="entry name" value="ABC TRANSPORTER ATP-BINDING PROTEIN"/>
    <property type="match status" value="1"/>
</dbReference>
<organism evidence="7 8">
    <name type="scientific">Rubripirellula lacrimiformis</name>
    <dbReference type="NCBI Taxonomy" id="1930273"/>
    <lineage>
        <taxon>Bacteria</taxon>
        <taxon>Pseudomonadati</taxon>
        <taxon>Planctomycetota</taxon>
        <taxon>Planctomycetia</taxon>
        <taxon>Pirellulales</taxon>
        <taxon>Pirellulaceae</taxon>
        <taxon>Rubripirellula</taxon>
    </lineage>
</organism>
<evidence type="ECO:0000259" key="6">
    <source>
        <dbReference type="PROSITE" id="PS50893"/>
    </source>
</evidence>
<dbReference type="SMART" id="SM00382">
    <property type="entry name" value="AAA"/>
    <property type="match status" value="1"/>
</dbReference>
<evidence type="ECO:0000256" key="5">
    <source>
        <dbReference type="SAM" id="MobiDB-lite"/>
    </source>
</evidence>
<dbReference type="InterPro" id="IPR017911">
    <property type="entry name" value="MacB-like_ATP-bd"/>
</dbReference>
<evidence type="ECO:0000256" key="1">
    <source>
        <dbReference type="ARBA" id="ARBA00022448"/>
    </source>
</evidence>
<keyword evidence="8" id="KW-1185">Reference proteome</keyword>
<feature type="region of interest" description="Disordered" evidence="5">
    <location>
        <begin position="226"/>
        <end position="253"/>
    </location>
</feature>
<dbReference type="GO" id="GO:0098796">
    <property type="term" value="C:membrane protein complex"/>
    <property type="evidence" value="ECO:0007669"/>
    <property type="project" value="UniProtKB-ARBA"/>
</dbReference>
<proteinExistence type="inferred from homology"/>
<dbReference type="GO" id="GO:0016887">
    <property type="term" value="F:ATP hydrolysis activity"/>
    <property type="evidence" value="ECO:0007669"/>
    <property type="project" value="InterPro"/>
</dbReference>
<dbReference type="FunFam" id="3.40.50.300:FF:000032">
    <property type="entry name" value="Export ABC transporter ATP-binding protein"/>
    <property type="match status" value="1"/>
</dbReference>
<dbReference type="SUPFAM" id="SSF52540">
    <property type="entry name" value="P-loop containing nucleoside triphosphate hydrolases"/>
    <property type="match status" value="1"/>
</dbReference>
<evidence type="ECO:0000256" key="2">
    <source>
        <dbReference type="ARBA" id="ARBA00022741"/>
    </source>
</evidence>
<dbReference type="InterPro" id="IPR015854">
    <property type="entry name" value="ABC_transpr_LolD-like"/>
</dbReference>
<comment type="similarity">
    <text evidence="4">Belongs to the ABC transporter superfamily. Macrolide exporter (TC 3.A.1.122) family.</text>
</comment>
<dbReference type="CDD" id="cd03255">
    <property type="entry name" value="ABC_MJ0796_LolCDE_FtsE"/>
    <property type="match status" value="1"/>
</dbReference>
<evidence type="ECO:0000256" key="4">
    <source>
        <dbReference type="ARBA" id="ARBA00038388"/>
    </source>
</evidence>
<name>A0A517ND53_9BACT</name>
<evidence type="ECO:0000313" key="8">
    <source>
        <dbReference type="Proteomes" id="UP000318538"/>
    </source>
</evidence>
<protein>
    <submittedName>
        <fullName evidence="7">ABC transporter ATP-binding protein YtrE</fullName>
    </submittedName>
</protein>
<sequence length="253" mass="27525">MALVELRGVSKSFRKGDETITPLDNIDLDIDAGEFVSLMGPSGTGKSTLLNLVSGIDRPDSGTITVDGTEVTKLSRSKLADWRAANLGYIFQTHNLIPVLTAYENVELPTLLLKLSSSQRRQRVELALQAVGLSDRADHYPRQLSGGQEQRVGIARAIVAHPKVVVADEPTGSLDTETSEQVQVLLQRLNKELDITLLMVTHDTDAAKIASRQLVLDRGKFLESESESINDAGADRKGRRAGNHDSVSIQKFG</sequence>
<reference evidence="7 8" key="1">
    <citation type="submission" date="2019-02" db="EMBL/GenBank/DDBJ databases">
        <title>Deep-cultivation of Planctomycetes and their phenomic and genomic characterization uncovers novel biology.</title>
        <authorList>
            <person name="Wiegand S."/>
            <person name="Jogler M."/>
            <person name="Boedeker C."/>
            <person name="Pinto D."/>
            <person name="Vollmers J."/>
            <person name="Rivas-Marin E."/>
            <person name="Kohn T."/>
            <person name="Peeters S.H."/>
            <person name="Heuer A."/>
            <person name="Rast P."/>
            <person name="Oberbeckmann S."/>
            <person name="Bunk B."/>
            <person name="Jeske O."/>
            <person name="Meyerdierks A."/>
            <person name="Storesund J.E."/>
            <person name="Kallscheuer N."/>
            <person name="Luecker S."/>
            <person name="Lage O.M."/>
            <person name="Pohl T."/>
            <person name="Merkel B.J."/>
            <person name="Hornburger P."/>
            <person name="Mueller R.-W."/>
            <person name="Bruemmer F."/>
            <person name="Labrenz M."/>
            <person name="Spormann A.M."/>
            <person name="Op den Camp H."/>
            <person name="Overmann J."/>
            <person name="Amann R."/>
            <person name="Jetten M.S.M."/>
            <person name="Mascher T."/>
            <person name="Medema M.H."/>
            <person name="Devos D.P."/>
            <person name="Kaster A.-K."/>
            <person name="Ovreas L."/>
            <person name="Rohde M."/>
            <person name="Galperin M.Y."/>
            <person name="Jogler C."/>
        </authorList>
    </citation>
    <scope>NUCLEOTIDE SEQUENCE [LARGE SCALE GENOMIC DNA]</scope>
    <source>
        <strain evidence="7 8">K22_7</strain>
    </source>
</reference>
<evidence type="ECO:0000256" key="3">
    <source>
        <dbReference type="ARBA" id="ARBA00022840"/>
    </source>
</evidence>
<dbReference type="Proteomes" id="UP000318538">
    <property type="component" value="Chromosome"/>
</dbReference>
<accession>A0A517ND53</accession>
<dbReference type="GO" id="GO:0022857">
    <property type="term" value="F:transmembrane transporter activity"/>
    <property type="evidence" value="ECO:0007669"/>
    <property type="project" value="TreeGrafter"/>
</dbReference>